<name>A0A9P4IK12_9PEZI</name>
<dbReference type="CDD" id="cd07379">
    <property type="entry name" value="MPP_239FB"/>
    <property type="match status" value="1"/>
</dbReference>
<proteinExistence type="predicted"/>
<evidence type="ECO:0000313" key="3">
    <source>
        <dbReference type="Proteomes" id="UP000799772"/>
    </source>
</evidence>
<keyword evidence="3" id="KW-1185">Reference proteome</keyword>
<dbReference type="EMBL" id="ML978123">
    <property type="protein sequence ID" value="KAF2101403.1"/>
    <property type="molecule type" value="Genomic_DNA"/>
</dbReference>
<dbReference type="InterPro" id="IPR004843">
    <property type="entry name" value="Calcineurin-like_PHP"/>
</dbReference>
<dbReference type="Proteomes" id="UP000799772">
    <property type="component" value="Unassembled WGS sequence"/>
</dbReference>
<dbReference type="PANTHER" id="PTHR12905">
    <property type="entry name" value="METALLOPHOSPHOESTERASE"/>
    <property type="match status" value="1"/>
</dbReference>
<evidence type="ECO:0000259" key="1">
    <source>
        <dbReference type="Pfam" id="PF00149"/>
    </source>
</evidence>
<organism evidence="2 3">
    <name type="scientific">Rhizodiscina lignyota</name>
    <dbReference type="NCBI Taxonomy" id="1504668"/>
    <lineage>
        <taxon>Eukaryota</taxon>
        <taxon>Fungi</taxon>
        <taxon>Dikarya</taxon>
        <taxon>Ascomycota</taxon>
        <taxon>Pezizomycotina</taxon>
        <taxon>Dothideomycetes</taxon>
        <taxon>Pleosporomycetidae</taxon>
        <taxon>Aulographales</taxon>
        <taxon>Rhizodiscinaceae</taxon>
        <taxon>Rhizodiscina</taxon>
    </lineage>
</organism>
<dbReference type="SUPFAM" id="SSF56300">
    <property type="entry name" value="Metallo-dependent phosphatases"/>
    <property type="match status" value="1"/>
</dbReference>
<dbReference type="Gene3D" id="3.60.21.10">
    <property type="match status" value="1"/>
</dbReference>
<dbReference type="OrthoDB" id="630188at2759"/>
<dbReference type="GO" id="GO:0016787">
    <property type="term" value="F:hydrolase activity"/>
    <property type="evidence" value="ECO:0007669"/>
    <property type="project" value="InterPro"/>
</dbReference>
<protein>
    <submittedName>
        <fullName evidence="2">Metallo-dependent phosphatase</fullName>
    </submittedName>
</protein>
<dbReference type="Pfam" id="PF00149">
    <property type="entry name" value="Metallophos"/>
    <property type="match status" value="1"/>
</dbReference>
<gene>
    <name evidence="2" type="ORF">NA57DRAFT_34619</name>
</gene>
<accession>A0A9P4IK12</accession>
<feature type="domain" description="Calcineurin-like phosphoesterase" evidence="1">
    <location>
        <begin position="12"/>
        <end position="208"/>
    </location>
</feature>
<evidence type="ECO:0000313" key="2">
    <source>
        <dbReference type="EMBL" id="KAF2101403.1"/>
    </source>
</evidence>
<dbReference type="InterPro" id="IPR051693">
    <property type="entry name" value="UPF0046_metallophosphoest"/>
</dbReference>
<sequence>MDQAPRPLKRTRIVCISDTHNQTPKLPKGDVLIHAGDLTNQGSFSELEKAVRWLEGTDFEKKIVIAGNHDTTLDANFYRENGAYFHKNHPQDTEACLKLVKDSPSITYLNHESATVRLTHPSGPHTAFKVFGSPYSPAHGLWAFGYTADQASSIWSDIPFDTDVVVTHTPPRGHCDTASPGSLGGCEALRRALWRVRPKLAVCGHKHPGRDVERVKWRLDSKNPSLKYMEDETKAWDDPGAGMGNKKESKVDALMGRMGRKETCIVNASYQATSYGAHKRFNKPIVVDIDLPVWQGEG</sequence>
<comment type="caution">
    <text evidence="2">The sequence shown here is derived from an EMBL/GenBank/DDBJ whole genome shotgun (WGS) entry which is preliminary data.</text>
</comment>
<dbReference type="InterPro" id="IPR029052">
    <property type="entry name" value="Metallo-depent_PP-like"/>
</dbReference>
<dbReference type="AlphaFoldDB" id="A0A9P4IK12"/>
<dbReference type="PANTHER" id="PTHR12905:SF16">
    <property type="entry name" value="SER_THR PROTEIN PHOSPHATASE FAMILY PROTEIN (AFU_ORTHOLOGUE AFUA_1G06000)"/>
    <property type="match status" value="1"/>
</dbReference>
<reference evidence="2" key="1">
    <citation type="journal article" date="2020" name="Stud. Mycol.">
        <title>101 Dothideomycetes genomes: a test case for predicting lifestyles and emergence of pathogens.</title>
        <authorList>
            <person name="Haridas S."/>
            <person name="Albert R."/>
            <person name="Binder M."/>
            <person name="Bloem J."/>
            <person name="Labutti K."/>
            <person name="Salamov A."/>
            <person name="Andreopoulos B."/>
            <person name="Baker S."/>
            <person name="Barry K."/>
            <person name="Bills G."/>
            <person name="Bluhm B."/>
            <person name="Cannon C."/>
            <person name="Castanera R."/>
            <person name="Culley D."/>
            <person name="Daum C."/>
            <person name="Ezra D."/>
            <person name="Gonzalez J."/>
            <person name="Henrissat B."/>
            <person name="Kuo A."/>
            <person name="Liang C."/>
            <person name="Lipzen A."/>
            <person name="Lutzoni F."/>
            <person name="Magnuson J."/>
            <person name="Mondo S."/>
            <person name="Nolan M."/>
            <person name="Ohm R."/>
            <person name="Pangilinan J."/>
            <person name="Park H.-J."/>
            <person name="Ramirez L."/>
            <person name="Alfaro M."/>
            <person name="Sun H."/>
            <person name="Tritt A."/>
            <person name="Yoshinaga Y."/>
            <person name="Zwiers L.-H."/>
            <person name="Turgeon B."/>
            <person name="Goodwin S."/>
            <person name="Spatafora J."/>
            <person name="Crous P."/>
            <person name="Grigoriev I."/>
        </authorList>
    </citation>
    <scope>NUCLEOTIDE SEQUENCE</scope>
    <source>
        <strain evidence="2">CBS 133067</strain>
    </source>
</reference>